<proteinExistence type="inferred from homology"/>
<dbReference type="InterPro" id="IPR050645">
    <property type="entry name" value="Histidine_acid_phosphatase"/>
</dbReference>
<comment type="similarity">
    <text evidence="2">Belongs to the histidine acid phosphatase family.</text>
</comment>
<feature type="signal peptide" evidence="7">
    <location>
        <begin position="1"/>
        <end position="20"/>
    </location>
</feature>
<dbReference type="InterPro" id="IPR033379">
    <property type="entry name" value="Acid_Pase_AS"/>
</dbReference>
<comment type="catalytic activity">
    <reaction evidence="1">
        <text>a phosphate monoester + H2O = an alcohol + phosphate</text>
        <dbReference type="Rhea" id="RHEA:15017"/>
        <dbReference type="ChEBI" id="CHEBI:15377"/>
        <dbReference type="ChEBI" id="CHEBI:30879"/>
        <dbReference type="ChEBI" id="CHEBI:43474"/>
        <dbReference type="ChEBI" id="CHEBI:67140"/>
        <dbReference type="EC" id="3.1.3.2"/>
    </reaction>
</comment>
<feature type="chain" id="PRO_5004201232" evidence="7">
    <location>
        <begin position="21"/>
        <end position="458"/>
    </location>
</feature>
<dbReference type="PANTHER" id="PTHR11567:SF211">
    <property type="entry name" value="PROSTATIC ACID PHOSPHATASE"/>
    <property type="match status" value="1"/>
</dbReference>
<dbReference type="GO" id="GO:0003993">
    <property type="term" value="F:acid phosphatase activity"/>
    <property type="evidence" value="ECO:0007669"/>
    <property type="project" value="UniProtKB-EC"/>
</dbReference>
<sequence>MSNLLKTIVILLAITTAVYCTVDEYDRMKKSTLKLVVQIYRHGARYPIYDKTYDAAEQKKMNGELTPVGIRQQFELGRKLRAEYITSSRAFLSTSYNPQELYVRSTDVTRTLMSAESQLAGLYPYGTGPKIPTQVQGYSADQKKQILDAPYKFFDQSISQDMTDDANAIPNGYQPIPIHTISQNQDKLLLGMSYGCPNSQKWTAQNKQSDEWKRINKELSDTISKFAKIMIKDETQLASFDLTSLQQNMDTLISDYFQGRDIPTEMKDKDFWEKIEQLLYLEIHLELLKTKQQKQVSITPFFNSLIGYFEKKLNNTAPYKWYMHSAHDTTTSMILVGMNLTSWECMERYHTNQLQKDEVCIYQPTTYATNLMYELREDPDTHQNFVMFSMNGQYLPICDQTSKYCDYEEFKRRIAQQVVPDFDQQCGFIEAKAAEVQQYTFSSSLTFISISLLLLSLL</sequence>
<dbReference type="OMA" id="ARNPYYC"/>
<dbReference type="CDD" id="cd07061">
    <property type="entry name" value="HP_HAP_like"/>
    <property type="match status" value="1"/>
</dbReference>
<reference evidence="9" key="1">
    <citation type="journal article" date="2006" name="PLoS Biol.">
        <title>Macronuclear genome sequence of the ciliate Tetrahymena thermophila, a model eukaryote.</title>
        <authorList>
            <person name="Eisen J.A."/>
            <person name="Coyne R.S."/>
            <person name="Wu M."/>
            <person name="Wu D."/>
            <person name="Thiagarajan M."/>
            <person name="Wortman J.R."/>
            <person name="Badger J.H."/>
            <person name="Ren Q."/>
            <person name="Amedeo P."/>
            <person name="Jones K.M."/>
            <person name="Tallon L.J."/>
            <person name="Delcher A.L."/>
            <person name="Salzberg S.L."/>
            <person name="Silva J.C."/>
            <person name="Haas B.J."/>
            <person name="Majoros W.H."/>
            <person name="Farzad M."/>
            <person name="Carlton J.M."/>
            <person name="Smith R.K. Jr."/>
            <person name="Garg J."/>
            <person name="Pearlman R.E."/>
            <person name="Karrer K.M."/>
            <person name="Sun L."/>
            <person name="Manning G."/>
            <person name="Elde N.C."/>
            <person name="Turkewitz A.P."/>
            <person name="Asai D.J."/>
            <person name="Wilkes D.E."/>
            <person name="Wang Y."/>
            <person name="Cai H."/>
            <person name="Collins K."/>
            <person name="Stewart B.A."/>
            <person name="Lee S.R."/>
            <person name="Wilamowska K."/>
            <person name="Weinberg Z."/>
            <person name="Ruzzo W.L."/>
            <person name="Wloga D."/>
            <person name="Gaertig J."/>
            <person name="Frankel J."/>
            <person name="Tsao C.-C."/>
            <person name="Gorovsky M.A."/>
            <person name="Keeling P.J."/>
            <person name="Waller R.F."/>
            <person name="Patron N.J."/>
            <person name="Cherry J.M."/>
            <person name="Stover N.A."/>
            <person name="Krieger C.J."/>
            <person name="del Toro C."/>
            <person name="Ryder H.F."/>
            <person name="Williamson S.C."/>
            <person name="Barbeau R.A."/>
            <person name="Hamilton E.P."/>
            <person name="Orias E."/>
        </authorList>
    </citation>
    <scope>NUCLEOTIDE SEQUENCE [LARGE SCALE GENOMIC DNA]</scope>
    <source>
        <strain evidence="9">SB210</strain>
    </source>
</reference>
<evidence type="ECO:0000256" key="4">
    <source>
        <dbReference type="ARBA" id="ARBA00022801"/>
    </source>
</evidence>
<keyword evidence="6" id="KW-0325">Glycoprotein</keyword>
<dbReference type="GeneID" id="7836953"/>
<keyword evidence="9" id="KW-1185">Reference proteome</keyword>
<dbReference type="EMBL" id="GG662431">
    <property type="protein sequence ID" value="EAR82335.3"/>
    <property type="molecule type" value="Genomic_DNA"/>
</dbReference>
<keyword evidence="5" id="KW-1015">Disulfide bond</keyword>
<dbReference type="PANTHER" id="PTHR11567">
    <property type="entry name" value="ACID PHOSPHATASE-RELATED"/>
    <property type="match status" value="1"/>
</dbReference>
<evidence type="ECO:0000256" key="6">
    <source>
        <dbReference type="ARBA" id="ARBA00023180"/>
    </source>
</evidence>
<evidence type="ECO:0000256" key="7">
    <source>
        <dbReference type="SAM" id="SignalP"/>
    </source>
</evidence>
<name>Q22AM1_TETTS</name>
<dbReference type="eggNOG" id="KOG3720">
    <property type="taxonomic scope" value="Eukaryota"/>
</dbReference>
<protein>
    <submittedName>
        <fullName evidence="8">Histidine phosphatase family (Branch 2) protein</fullName>
    </submittedName>
</protein>
<evidence type="ECO:0000256" key="1">
    <source>
        <dbReference type="ARBA" id="ARBA00000032"/>
    </source>
</evidence>
<dbReference type="InterPro" id="IPR000560">
    <property type="entry name" value="His_Pase_clade-2"/>
</dbReference>
<dbReference type="SUPFAM" id="SSF53254">
    <property type="entry name" value="Phosphoglycerate mutase-like"/>
    <property type="match status" value="1"/>
</dbReference>
<keyword evidence="3 7" id="KW-0732">Signal</keyword>
<keyword evidence="4" id="KW-0378">Hydrolase</keyword>
<evidence type="ECO:0000313" key="8">
    <source>
        <dbReference type="EMBL" id="EAR82335.3"/>
    </source>
</evidence>
<dbReference type="InParanoid" id="Q22AM1"/>
<dbReference type="Proteomes" id="UP000009168">
    <property type="component" value="Unassembled WGS sequence"/>
</dbReference>
<dbReference type="Gene3D" id="3.40.50.1240">
    <property type="entry name" value="Phosphoglycerate mutase-like"/>
    <property type="match status" value="1"/>
</dbReference>
<evidence type="ECO:0000256" key="2">
    <source>
        <dbReference type="ARBA" id="ARBA00005375"/>
    </source>
</evidence>
<dbReference type="PROSITE" id="PS00616">
    <property type="entry name" value="HIS_ACID_PHOSPHAT_1"/>
    <property type="match status" value="1"/>
</dbReference>
<evidence type="ECO:0000313" key="9">
    <source>
        <dbReference type="Proteomes" id="UP000009168"/>
    </source>
</evidence>
<dbReference type="Pfam" id="PF00328">
    <property type="entry name" value="His_Phos_2"/>
    <property type="match status" value="1"/>
</dbReference>
<dbReference type="AlphaFoldDB" id="Q22AM1"/>
<dbReference type="RefSeq" id="XP_001029998.3">
    <property type="nucleotide sequence ID" value="XM_001029998.4"/>
</dbReference>
<dbReference type="OrthoDB" id="299201at2759"/>
<organism evidence="8 9">
    <name type="scientific">Tetrahymena thermophila (strain SB210)</name>
    <dbReference type="NCBI Taxonomy" id="312017"/>
    <lineage>
        <taxon>Eukaryota</taxon>
        <taxon>Sar</taxon>
        <taxon>Alveolata</taxon>
        <taxon>Ciliophora</taxon>
        <taxon>Intramacronucleata</taxon>
        <taxon>Oligohymenophorea</taxon>
        <taxon>Hymenostomatida</taxon>
        <taxon>Tetrahymenina</taxon>
        <taxon>Tetrahymenidae</taxon>
        <taxon>Tetrahymena</taxon>
    </lineage>
</organism>
<gene>
    <name evidence="8" type="ORF">TTHERM_01193550</name>
</gene>
<evidence type="ECO:0000256" key="5">
    <source>
        <dbReference type="ARBA" id="ARBA00023157"/>
    </source>
</evidence>
<dbReference type="InterPro" id="IPR029033">
    <property type="entry name" value="His_PPase_superfam"/>
</dbReference>
<dbReference type="KEGG" id="tet:TTHERM_01193550"/>
<evidence type="ECO:0000256" key="3">
    <source>
        <dbReference type="ARBA" id="ARBA00022729"/>
    </source>
</evidence>
<dbReference type="HOGENOM" id="CLU_030431_1_2_1"/>
<accession>Q22AM1</accession>